<feature type="region of interest" description="Disordered" evidence="7">
    <location>
        <begin position="377"/>
        <end position="402"/>
    </location>
</feature>
<keyword evidence="6" id="KW-0067">ATP-binding</keyword>
<protein>
    <submittedName>
        <fullName evidence="11">Unannotated protein</fullName>
    </submittedName>
</protein>
<keyword evidence="1" id="KW-0723">Serine/threonine-protein kinase</keyword>
<evidence type="ECO:0000256" key="2">
    <source>
        <dbReference type="ARBA" id="ARBA00022679"/>
    </source>
</evidence>
<keyword evidence="8" id="KW-0812">Transmembrane</keyword>
<dbReference type="Gene3D" id="1.10.510.10">
    <property type="entry name" value="Transferase(Phosphotransferase) domain 1"/>
    <property type="match status" value="1"/>
</dbReference>
<dbReference type="PANTHER" id="PTHR43289">
    <property type="entry name" value="MITOGEN-ACTIVATED PROTEIN KINASE KINASE KINASE 20-RELATED"/>
    <property type="match status" value="1"/>
</dbReference>
<feature type="domain" description="PASTA" evidence="10">
    <location>
        <begin position="428"/>
        <end position="495"/>
    </location>
</feature>
<dbReference type="InterPro" id="IPR008271">
    <property type="entry name" value="Ser/Thr_kinase_AS"/>
</dbReference>
<dbReference type="SMART" id="SM00220">
    <property type="entry name" value="S_TKc"/>
    <property type="match status" value="1"/>
</dbReference>
<dbReference type="SUPFAM" id="SSF56112">
    <property type="entry name" value="Protein kinase-like (PK-like)"/>
    <property type="match status" value="1"/>
</dbReference>
<feature type="region of interest" description="Disordered" evidence="7">
    <location>
        <begin position="463"/>
        <end position="483"/>
    </location>
</feature>
<dbReference type="EMBL" id="CAEZYU010000035">
    <property type="protein sequence ID" value="CAB4739564.1"/>
    <property type="molecule type" value="Genomic_DNA"/>
</dbReference>
<dbReference type="CDD" id="cd06577">
    <property type="entry name" value="PASTA_pknB"/>
    <property type="match status" value="4"/>
</dbReference>
<dbReference type="InterPro" id="IPR011009">
    <property type="entry name" value="Kinase-like_dom_sf"/>
</dbReference>
<dbReference type="PROSITE" id="PS00107">
    <property type="entry name" value="PROTEIN_KINASE_ATP"/>
    <property type="match status" value="1"/>
</dbReference>
<dbReference type="FunFam" id="3.30.200.20:FF:000035">
    <property type="entry name" value="Serine/threonine protein kinase Stk1"/>
    <property type="match status" value="1"/>
</dbReference>
<gene>
    <name evidence="11" type="ORF">UFOPK2766_00936</name>
</gene>
<keyword evidence="3" id="KW-0677">Repeat</keyword>
<evidence type="ECO:0000256" key="4">
    <source>
        <dbReference type="ARBA" id="ARBA00022741"/>
    </source>
</evidence>
<keyword evidence="8" id="KW-1133">Transmembrane helix</keyword>
<evidence type="ECO:0000256" key="8">
    <source>
        <dbReference type="SAM" id="Phobius"/>
    </source>
</evidence>
<evidence type="ECO:0000259" key="10">
    <source>
        <dbReference type="PROSITE" id="PS51178"/>
    </source>
</evidence>
<feature type="transmembrane region" description="Helical" evidence="8">
    <location>
        <begin position="407"/>
        <end position="426"/>
    </location>
</feature>
<evidence type="ECO:0000256" key="7">
    <source>
        <dbReference type="SAM" id="MobiDB-lite"/>
    </source>
</evidence>
<dbReference type="CDD" id="cd14014">
    <property type="entry name" value="STKc_PknB_like"/>
    <property type="match status" value="1"/>
</dbReference>
<evidence type="ECO:0000256" key="6">
    <source>
        <dbReference type="ARBA" id="ARBA00022840"/>
    </source>
</evidence>
<dbReference type="Pfam" id="PF03793">
    <property type="entry name" value="PASTA"/>
    <property type="match status" value="4"/>
</dbReference>
<keyword evidence="5" id="KW-0418">Kinase</keyword>
<reference evidence="11" key="1">
    <citation type="submission" date="2020-05" db="EMBL/GenBank/DDBJ databases">
        <authorList>
            <person name="Chiriac C."/>
            <person name="Salcher M."/>
            <person name="Ghai R."/>
            <person name="Kavagutti S V."/>
        </authorList>
    </citation>
    <scope>NUCLEOTIDE SEQUENCE</scope>
</reference>
<accession>A0A6J6SXN1</accession>
<feature type="domain" description="PASTA" evidence="10">
    <location>
        <begin position="496"/>
        <end position="570"/>
    </location>
</feature>
<organism evidence="11">
    <name type="scientific">freshwater metagenome</name>
    <dbReference type="NCBI Taxonomy" id="449393"/>
    <lineage>
        <taxon>unclassified sequences</taxon>
        <taxon>metagenomes</taxon>
        <taxon>ecological metagenomes</taxon>
    </lineage>
</organism>
<dbReference type="PROSITE" id="PS51178">
    <property type="entry name" value="PASTA"/>
    <property type="match status" value="4"/>
</dbReference>
<feature type="domain" description="PASTA" evidence="10">
    <location>
        <begin position="571"/>
        <end position="638"/>
    </location>
</feature>
<keyword evidence="4" id="KW-0547">Nucleotide-binding</keyword>
<dbReference type="Gene3D" id="3.30.10.20">
    <property type="match status" value="4"/>
</dbReference>
<dbReference type="GO" id="GO:0005524">
    <property type="term" value="F:ATP binding"/>
    <property type="evidence" value="ECO:0007669"/>
    <property type="project" value="UniProtKB-KW"/>
</dbReference>
<dbReference type="InterPro" id="IPR005543">
    <property type="entry name" value="PASTA_dom"/>
</dbReference>
<dbReference type="PROSITE" id="PS00108">
    <property type="entry name" value="PROTEIN_KINASE_ST"/>
    <property type="match status" value="1"/>
</dbReference>
<dbReference type="SMART" id="SM00740">
    <property type="entry name" value="PASTA"/>
    <property type="match status" value="4"/>
</dbReference>
<evidence type="ECO:0000259" key="9">
    <source>
        <dbReference type="PROSITE" id="PS50011"/>
    </source>
</evidence>
<evidence type="ECO:0000256" key="5">
    <source>
        <dbReference type="ARBA" id="ARBA00022777"/>
    </source>
</evidence>
<feature type="domain" description="Protein kinase" evidence="9">
    <location>
        <begin position="6"/>
        <end position="261"/>
    </location>
</feature>
<dbReference type="GO" id="GO:0004674">
    <property type="term" value="F:protein serine/threonine kinase activity"/>
    <property type="evidence" value="ECO:0007669"/>
    <property type="project" value="UniProtKB-KW"/>
</dbReference>
<dbReference type="PANTHER" id="PTHR43289:SF6">
    <property type="entry name" value="SERINE_THREONINE-PROTEIN KINASE NEKL-3"/>
    <property type="match status" value="1"/>
</dbReference>
<name>A0A6J6SXN1_9ZZZZ</name>
<proteinExistence type="predicted"/>
<feature type="domain" description="PASTA" evidence="10">
    <location>
        <begin position="639"/>
        <end position="701"/>
    </location>
</feature>
<sequence length="701" mass="72892">MLGGRYRLVAPVGTGTSSRVFLAIDLQLKRRVAVKLLHEALAEDQGFLQRFRAEARAAGALNHPNIVSVFDWGEDTSQGVLVPYLVTEYLGGGSLRSMLDQRGLLSQSQTLVVGLQTARALAHAHLRGLVHRDVKPGNLLFDEEGRLRLADFGLARALAEASWTEPSGSMAGSTRYASPEQALGRRLDGRSDVYSLTLLLVECVTGRVPLMGETTASTLALRTQSDLELDASLGGLRSVLERAGRLDPSDRPEAAEFEIALMAAAEELARPEPLPIVLTLGEAEQTTELRQVSGLGLIQELGADLVVSEDQQLGAAQEFGEAATLGSPLGAVASSGLAADPEPQFAAALPVASDGRSSDQIPFAAGAVVVAASQTEARTSAAPASEEDALGAAPNARTRPKKPGKRTLIAALLVALILAIAGWWFLLRVEVHDVPDLVGLNIDVATEQAKELGYVVDATTRDRQDGTVPGQVLAQSPAPKKPLAEGSTVELTVSLGATLSPLPTVAGLPEAEARTQLEAAGLAVGSVTRSLNEDVAKDAVISATSAPGQEPVNAQGEVPKGTVLDLAVSDGPAPRVVPEGLVGSTVDQARAALAAVQLEAAVNEEFSETAPPGYIISSNKEPGTEVPRGYTLTLGMSKGPQPIAVPDVRTLSGSQAAAQLETLGLTVSGIEGPPSGLVLQTDPIPGELVPRGTAVRIFTKK</sequence>
<dbReference type="AlphaFoldDB" id="A0A6J6SXN1"/>
<keyword evidence="2" id="KW-0808">Transferase</keyword>
<dbReference type="Pfam" id="PF00069">
    <property type="entry name" value="Pkinase"/>
    <property type="match status" value="1"/>
</dbReference>
<dbReference type="PROSITE" id="PS50011">
    <property type="entry name" value="PROTEIN_KINASE_DOM"/>
    <property type="match status" value="1"/>
</dbReference>
<dbReference type="Gene3D" id="3.30.200.20">
    <property type="entry name" value="Phosphorylase Kinase, domain 1"/>
    <property type="match status" value="1"/>
</dbReference>
<keyword evidence="8" id="KW-0472">Membrane</keyword>
<evidence type="ECO:0000256" key="1">
    <source>
        <dbReference type="ARBA" id="ARBA00022527"/>
    </source>
</evidence>
<dbReference type="InterPro" id="IPR017441">
    <property type="entry name" value="Protein_kinase_ATP_BS"/>
</dbReference>
<evidence type="ECO:0000313" key="11">
    <source>
        <dbReference type="EMBL" id="CAB4739564.1"/>
    </source>
</evidence>
<evidence type="ECO:0000256" key="3">
    <source>
        <dbReference type="ARBA" id="ARBA00022737"/>
    </source>
</evidence>
<dbReference type="InterPro" id="IPR000719">
    <property type="entry name" value="Prot_kinase_dom"/>
</dbReference>